<dbReference type="SUPFAM" id="SSF54285">
    <property type="entry name" value="MoaD/ThiS"/>
    <property type="match status" value="1"/>
</dbReference>
<gene>
    <name evidence="4" type="ORF">WH52_12795</name>
</gene>
<dbReference type="Pfam" id="PF02597">
    <property type="entry name" value="ThiS"/>
    <property type="match status" value="1"/>
</dbReference>
<sequence>MRIQILLFGIASDLVGESSITVEFPENISVLEFKTFFSEKFPKLKTVSSYAIAVNESYAQDDYIIKSNDVIAIIPPVSGG</sequence>
<reference evidence="4 5" key="1">
    <citation type="submission" date="2015-03" db="EMBL/GenBank/DDBJ databases">
        <title>Genome sequence of Tenacibaculum sp. S2-2, isolated from intestinal microbiota of sea cucumber, Apostichopus japonicas.</title>
        <authorList>
            <person name="Shao Z."/>
            <person name="Wang L."/>
            <person name="Li X."/>
        </authorList>
    </citation>
    <scope>NUCLEOTIDE SEQUENCE [LARGE SCALE GENOMIC DNA]</scope>
    <source>
        <strain evidence="4 5">S2-2</strain>
    </source>
</reference>
<dbReference type="Gene3D" id="3.10.20.30">
    <property type="match status" value="1"/>
</dbReference>
<proteinExistence type="inferred from homology"/>
<dbReference type="PANTHER" id="PTHR33359">
    <property type="entry name" value="MOLYBDOPTERIN SYNTHASE SULFUR CARRIER SUBUNIT"/>
    <property type="match status" value="1"/>
</dbReference>
<keyword evidence="5" id="KW-1185">Reference proteome</keyword>
<name>A0A1Y2PBG5_9FLAO</name>
<dbReference type="InterPro" id="IPR044672">
    <property type="entry name" value="MOCS2A"/>
</dbReference>
<evidence type="ECO:0000313" key="4">
    <source>
        <dbReference type="EMBL" id="OSY87137.1"/>
    </source>
</evidence>
<dbReference type="InParanoid" id="A0A1Y2PBG5"/>
<evidence type="ECO:0000256" key="1">
    <source>
        <dbReference type="ARBA" id="ARBA00022741"/>
    </source>
</evidence>
<comment type="similarity">
    <text evidence="2">Belongs to the MoaD family.</text>
</comment>
<dbReference type="PANTHER" id="PTHR33359:SF1">
    <property type="entry name" value="MOLYBDOPTERIN SYNTHASE SULFUR CARRIER SUBUNIT"/>
    <property type="match status" value="1"/>
</dbReference>
<dbReference type="FunCoup" id="A0A1Y2PBG5">
    <property type="interactions" value="51"/>
</dbReference>
<dbReference type="GO" id="GO:0000166">
    <property type="term" value="F:nucleotide binding"/>
    <property type="evidence" value="ECO:0007669"/>
    <property type="project" value="UniProtKB-KW"/>
</dbReference>
<organism evidence="4 5">
    <name type="scientific">Tenacibaculum holothuriorum</name>
    <dbReference type="NCBI Taxonomy" id="1635173"/>
    <lineage>
        <taxon>Bacteria</taxon>
        <taxon>Pseudomonadati</taxon>
        <taxon>Bacteroidota</taxon>
        <taxon>Flavobacteriia</taxon>
        <taxon>Flavobacteriales</taxon>
        <taxon>Flavobacteriaceae</taxon>
        <taxon>Tenacibaculum</taxon>
    </lineage>
</organism>
<dbReference type="OrthoDB" id="598356at2"/>
<evidence type="ECO:0000313" key="5">
    <source>
        <dbReference type="Proteomes" id="UP000194221"/>
    </source>
</evidence>
<dbReference type="InterPro" id="IPR016155">
    <property type="entry name" value="Mopterin_synth/thiamin_S_b"/>
</dbReference>
<comment type="caution">
    <text evidence="4">The sequence shown here is derived from an EMBL/GenBank/DDBJ whole genome shotgun (WGS) entry which is preliminary data.</text>
</comment>
<dbReference type="GO" id="GO:0006777">
    <property type="term" value="P:Mo-molybdopterin cofactor biosynthetic process"/>
    <property type="evidence" value="ECO:0007669"/>
    <property type="project" value="InterPro"/>
</dbReference>
<evidence type="ECO:0000256" key="3">
    <source>
        <dbReference type="ARBA" id="ARBA00024247"/>
    </source>
</evidence>
<evidence type="ECO:0000256" key="2">
    <source>
        <dbReference type="ARBA" id="ARBA00024200"/>
    </source>
</evidence>
<dbReference type="AlphaFoldDB" id="A0A1Y2PBG5"/>
<dbReference type="CDD" id="cd00754">
    <property type="entry name" value="Ubl_MoaD"/>
    <property type="match status" value="1"/>
</dbReference>
<dbReference type="UniPathway" id="UPA00344"/>
<dbReference type="EMBL" id="LAPZ01000014">
    <property type="protein sequence ID" value="OSY87137.1"/>
    <property type="molecule type" value="Genomic_DNA"/>
</dbReference>
<dbReference type="STRING" id="1635173.WH52_12795"/>
<dbReference type="InterPro" id="IPR012675">
    <property type="entry name" value="Beta-grasp_dom_sf"/>
</dbReference>
<dbReference type="Proteomes" id="UP000194221">
    <property type="component" value="Unassembled WGS sequence"/>
</dbReference>
<protein>
    <recommendedName>
        <fullName evidence="3">Molybdopterin synthase sulfur carrier subunit</fullName>
    </recommendedName>
</protein>
<accession>A0A1Y2PBG5</accession>
<dbReference type="RefSeq" id="WP_086031359.1">
    <property type="nucleotide sequence ID" value="NZ_LAPZ01000014.1"/>
</dbReference>
<keyword evidence="1" id="KW-0547">Nucleotide-binding</keyword>
<dbReference type="GO" id="GO:1990133">
    <property type="term" value="C:molybdopterin adenylyltransferase complex"/>
    <property type="evidence" value="ECO:0007669"/>
    <property type="project" value="TreeGrafter"/>
</dbReference>
<dbReference type="InterPro" id="IPR003749">
    <property type="entry name" value="ThiS/MoaD-like"/>
</dbReference>